<keyword evidence="9" id="KW-0175">Coiled coil</keyword>
<dbReference type="GO" id="GO:0005524">
    <property type="term" value="F:ATP binding"/>
    <property type="evidence" value="ECO:0007669"/>
    <property type="project" value="UniProtKB-KW"/>
</dbReference>
<keyword evidence="4" id="KW-0808">Transferase</keyword>
<comment type="caution">
    <text evidence="12">The sequence shown here is derived from an EMBL/GenBank/DDBJ whole genome shotgun (WGS) entry which is preliminary data.</text>
</comment>
<feature type="transmembrane region" description="Helical" evidence="10">
    <location>
        <begin position="12"/>
        <end position="33"/>
    </location>
</feature>
<dbReference type="Gene3D" id="1.20.5.1930">
    <property type="match status" value="1"/>
</dbReference>
<dbReference type="EMBL" id="WUUL01000006">
    <property type="protein sequence ID" value="MXQ54196.1"/>
    <property type="molecule type" value="Genomic_DNA"/>
</dbReference>
<keyword evidence="13" id="KW-1185">Reference proteome</keyword>
<feature type="coiled-coil region" evidence="9">
    <location>
        <begin position="108"/>
        <end position="142"/>
    </location>
</feature>
<evidence type="ECO:0000256" key="1">
    <source>
        <dbReference type="ARBA" id="ARBA00000085"/>
    </source>
</evidence>
<evidence type="ECO:0000256" key="2">
    <source>
        <dbReference type="ARBA" id="ARBA00012438"/>
    </source>
</evidence>
<evidence type="ECO:0000256" key="6">
    <source>
        <dbReference type="ARBA" id="ARBA00022777"/>
    </source>
</evidence>
<accession>A0A6I4VWI2</accession>
<dbReference type="EC" id="2.7.13.3" evidence="2"/>
<dbReference type="Proteomes" id="UP000430692">
    <property type="component" value="Unassembled WGS sequence"/>
</dbReference>
<proteinExistence type="predicted"/>
<evidence type="ECO:0000256" key="9">
    <source>
        <dbReference type="SAM" id="Coils"/>
    </source>
</evidence>
<dbReference type="PROSITE" id="PS51257">
    <property type="entry name" value="PROKAR_LIPOPROTEIN"/>
    <property type="match status" value="1"/>
</dbReference>
<sequence>MDFICDRIADILDFWCCLCLYGFSLSSACGLSWIRCISVLSGICFYTYLVYHIFYIAHFGTYIFDCESSSIKREKPSLHPPMQIIINYSFVVFASATGGLIRYAYQMKNQTMKLYQELENSYQKLREHADTVEQLAMQEERNRISREIHDTVGHTVTALIFQLEAA</sequence>
<evidence type="ECO:0000256" key="3">
    <source>
        <dbReference type="ARBA" id="ARBA00022553"/>
    </source>
</evidence>
<name>A0A6I4VWI2_9BACL</name>
<evidence type="ECO:0000256" key="10">
    <source>
        <dbReference type="SAM" id="Phobius"/>
    </source>
</evidence>
<keyword evidence="10" id="KW-0812">Transmembrane</keyword>
<dbReference type="InterPro" id="IPR050482">
    <property type="entry name" value="Sensor_HK_TwoCompSys"/>
</dbReference>
<dbReference type="AlphaFoldDB" id="A0A6I4VWI2"/>
<dbReference type="PANTHER" id="PTHR24421:SF10">
    <property type="entry name" value="NITRATE_NITRITE SENSOR PROTEIN NARQ"/>
    <property type="match status" value="1"/>
</dbReference>
<reference evidence="12 13" key="1">
    <citation type="submission" date="2019-12" db="EMBL/GenBank/DDBJ databases">
        <title>Whole-genome analyses of novel actinobacteria.</title>
        <authorList>
            <person name="Sahin N."/>
            <person name="Saygin H."/>
        </authorList>
    </citation>
    <scope>NUCLEOTIDE SEQUENCE [LARGE SCALE GENOMIC DNA]</scope>
    <source>
        <strain evidence="12 13">KC615</strain>
    </source>
</reference>
<evidence type="ECO:0000256" key="7">
    <source>
        <dbReference type="ARBA" id="ARBA00022840"/>
    </source>
</evidence>
<dbReference type="Pfam" id="PF07730">
    <property type="entry name" value="HisKA_3"/>
    <property type="match status" value="1"/>
</dbReference>
<evidence type="ECO:0000256" key="8">
    <source>
        <dbReference type="ARBA" id="ARBA00023012"/>
    </source>
</evidence>
<keyword evidence="10" id="KW-0472">Membrane</keyword>
<evidence type="ECO:0000256" key="5">
    <source>
        <dbReference type="ARBA" id="ARBA00022741"/>
    </source>
</evidence>
<protein>
    <recommendedName>
        <fullName evidence="2">histidine kinase</fullName>
        <ecNumber evidence="2">2.7.13.3</ecNumber>
    </recommendedName>
</protein>
<keyword evidence="3" id="KW-0597">Phosphoprotein</keyword>
<dbReference type="GO" id="GO:0000155">
    <property type="term" value="F:phosphorelay sensor kinase activity"/>
    <property type="evidence" value="ECO:0007669"/>
    <property type="project" value="InterPro"/>
</dbReference>
<gene>
    <name evidence="12" type="ORF">GSM42_10810</name>
</gene>
<keyword evidence="5" id="KW-0547">Nucleotide-binding</keyword>
<comment type="catalytic activity">
    <reaction evidence="1">
        <text>ATP + protein L-histidine = ADP + protein N-phospho-L-histidine.</text>
        <dbReference type="EC" id="2.7.13.3"/>
    </reaction>
</comment>
<evidence type="ECO:0000313" key="12">
    <source>
        <dbReference type="EMBL" id="MXQ54196.1"/>
    </source>
</evidence>
<evidence type="ECO:0000313" key="13">
    <source>
        <dbReference type="Proteomes" id="UP000430692"/>
    </source>
</evidence>
<evidence type="ECO:0000256" key="4">
    <source>
        <dbReference type="ARBA" id="ARBA00022679"/>
    </source>
</evidence>
<dbReference type="PANTHER" id="PTHR24421">
    <property type="entry name" value="NITRATE/NITRITE SENSOR PROTEIN NARX-RELATED"/>
    <property type="match status" value="1"/>
</dbReference>
<dbReference type="GO" id="GO:0016020">
    <property type="term" value="C:membrane"/>
    <property type="evidence" value="ECO:0007669"/>
    <property type="project" value="InterPro"/>
</dbReference>
<keyword evidence="10" id="KW-1133">Transmembrane helix</keyword>
<evidence type="ECO:0000259" key="11">
    <source>
        <dbReference type="Pfam" id="PF07730"/>
    </source>
</evidence>
<keyword evidence="7" id="KW-0067">ATP-binding</keyword>
<dbReference type="GO" id="GO:0046983">
    <property type="term" value="F:protein dimerization activity"/>
    <property type="evidence" value="ECO:0007669"/>
    <property type="project" value="InterPro"/>
</dbReference>
<feature type="domain" description="Signal transduction histidine kinase subgroup 3 dimerisation and phosphoacceptor" evidence="11">
    <location>
        <begin position="140"/>
        <end position="166"/>
    </location>
</feature>
<feature type="transmembrane region" description="Helical" evidence="10">
    <location>
        <begin position="84"/>
        <end position="105"/>
    </location>
</feature>
<dbReference type="RefSeq" id="WP_160801552.1">
    <property type="nucleotide sequence ID" value="NZ_WUUL01000006.1"/>
</dbReference>
<organism evidence="12 13">
    <name type="scientific">Shimazuella alba</name>
    <dbReference type="NCBI Taxonomy" id="2690964"/>
    <lineage>
        <taxon>Bacteria</taxon>
        <taxon>Bacillati</taxon>
        <taxon>Bacillota</taxon>
        <taxon>Bacilli</taxon>
        <taxon>Bacillales</taxon>
        <taxon>Thermoactinomycetaceae</taxon>
        <taxon>Shimazuella</taxon>
    </lineage>
</organism>
<keyword evidence="6" id="KW-0418">Kinase</keyword>
<keyword evidence="8" id="KW-0902">Two-component regulatory system</keyword>
<dbReference type="InterPro" id="IPR011712">
    <property type="entry name" value="Sig_transdc_His_kin_sub3_dim/P"/>
</dbReference>
<feature type="transmembrane region" description="Helical" evidence="10">
    <location>
        <begin position="45"/>
        <end position="64"/>
    </location>
</feature>